<organism evidence="1 3">
    <name type="scientific">Aquisalinus luteolus</name>
    <dbReference type="NCBI Taxonomy" id="1566827"/>
    <lineage>
        <taxon>Bacteria</taxon>
        <taxon>Pseudomonadati</taxon>
        <taxon>Pseudomonadota</taxon>
        <taxon>Alphaproteobacteria</taxon>
        <taxon>Parvularculales</taxon>
        <taxon>Parvularculaceae</taxon>
        <taxon>Aquisalinus</taxon>
    </lineage>
</organism>
<accession>A0A8J3EPK7</accession>
<evidence type="ECO:0008006" key="5">
    <source>
        <dbReference type="Google" id="ProtNLM"/>
    </source>
</evidence>
<dbReference type="Proteomes" id="UP000621856">
    <property type="component" value="Unassembled WGS sequence"/>
</dbReference>
<reference evidence="2 4" key="2">
    <citation type="submission" date="2020-02" db="EMBL/GenBank/DDBJ databases">
        <title>Genome sequence of Parvularcula flava strain NH6-79.</title>
        <authorList>
            <person name="Abdul Karim M.H."/>
            <person name="Lam M.Q."/>
            <person name="Chen S.J."/>
            <person name="Yahya A."/>
            <person name="Shahir S."/>
            <person name="Shamsir M.S."/>
            <person name="Chong C.S."/>
        </authorList>
    </citation>
    <scope>NUCLEOTIDE SEQUENCE [LARGE SCALE GENOMIC DNA]</scope>
    <source>
        <strain evidence="2 4">NH6-79</strain>
    </source>
</reference>
<dbReference type="EMBL" id="VCJR02000002">
    <property type="protein sequence ID" value="NHK28406.1"/>
    <property type="molecule type" value="Genomic_DNA"/>
</dbReference>
<reference evidence="1" key="1">
    <citation type="journal article" date="2014" name="Int. J. Syst. Evol. Microbiol.">
        <title>Complete genome sequence of Corynebacterium casei LMG S-19264T (=DSM 44701T), isolated from a smear-ripened cheese.</title>
        <authorList>
            <consortium name="US DOE Joint Genome Institute (JGI-PGF)"/>
            <person name="Walter F."/>
            <person name="Albersmeier A."/>
            <person name="Kalinowski J."/>
            <person name="Ruckert C."/>
        </authorList>
    </citation>
    <scope>NUCLEOTIDE SEQUENCE</scope>
    <source>
        <strain evidence="1">CGMCC 1.14984</strain>
    </source>
</reference>
<dbReference type="Gene3D" id="1.10.1220.10">
    <property type="entry name" value="Met repressor-like"/>
    <property type="match status" value="1"/>
</dbReference>
<comment type="caution">
    <text evidence="1">The sequence shown here is derived from an EMBL/GenBank/DDBJ whole genome shotgun (WGS) entry which is preliminary data.</text>
</comment>
<evidence type="ECO:0000313" key="1">
    <source>
        <dbReference type="EMBL" id="GGH98378.1"/>
    </source>
</evidence>
<dbReference type="RefSeq" id="WP_155140386.1">
    <property type="nucleotide sequence ID" value="NZ_BMGZ01000002.1"/>
</dbReference>
<sequence>MTEHDKPPKPGKSRRKVQLMMDDAEIEAIDAWQFANRVPTRAKAIRELIRKALEEDNSGTDAN</sequence>
<reference evidence="1" key="3">
    <citation type="submission" date="2020-09" db="EMBL/GenBank/DDBJ databases">
        <authorList>
            <person name="Sun Q."/>
            <person name="Zhou Y."/>
        </authorList>
    </citation>
    <scope>NUCLEOTIDE SEQUENCE</scope>
    <source>
        <strain evidence="1">CGMCC 1.14984</strain>
    </source>
</reference>
<dbReference type="EMBL" id="BMGZ01000002">
    <property type="protein sequence ID" value="GGH98378.1"/>
    <property type="molecule type" value="Genomic_DNA"/>
</dbReference>
<gene>
    <name evidence="2" type="ORF">FF098_010860</name>
    <name evidence="1" type="ORF">GCM10011355_21830</name>
</gene>
<evidence type="ECO:0000313" key="3">
    <source>
        <dbReference type="Proteomes" id="UP000621856"/>
    </source>
</evidence>
<keyword evidence="4" id="KW-1185">Reference proteome</keyword>
<dbReference type="AlphaFoldDB" id="A0A8J3EPK7"/>
<proteinExistence type="predicted"/>
<dbReference type="InterPro" id="IPR013321">
    <property type="entry name" value="Arc_rbn_hlx_hlx"/>
</dbReference>
<name>A0A8J3EPK7_9PROT</name>
<evidence type="ECO:0000313" key="4">
    <source>
        <dbReference type="Proteomes" id="UP000818603"/>
    </source>
</evidence>
<protein>
    <recommendedName>
        <fullName evidence="5">Ribbon-helix-helix protein CopG domain-containing protein</fullName>
    </recommendedName>
</protein>
<dbReference type="Proteomes" id="UP000818603">
    <property type="component" value="Unassembled WGS sequence"/>
</dbReference>
<dbReference type="GO" id="GO:0006355">
    <property type="term" value="P:regulation of DNA-templated transcription"/>
    <property type="evidence" value="ECO:0007669"/>
    <property type="project" value="InterPro"/>
</dbReference>
<evidence type="ECO:0000313" key="2">
    <source>
        <dbReference type="EMBL" id="NHK28406.1"/>
    </source>
</evidence>